<dbReference type="KEGG" id="npn:JI59_22950"/>
<dbReference type="InterPro" id="IPR036942">
    <property type="entry name" value="Beta-barrel_TonB_sf"/>
</dbReference>
<comment type="subcellular location">
    <subcellularLocation>
        <location evidence="1">Cell outer membrane</location>
    </subcellularLocation>
</comment>
<keyword evidence="4" id="KW-0675">Receptor</keyword>
<evidence type="ECO:0000313" key="4">
    <source>
        <dbReference type="EMBL" id="EHJ58536.1"/>
    </source>
</evidence>
<comment type="caution">
    <text evidence="4">The sequence shown here is derived from an EMBL/GenBank/DDBJ whole genome shotgun (WGS) entry which is preliminary data.</text>
</comment>
<dbReference type="Proteomes" id="UP000004030">
    <property type="component" value="Unassembled WGS sequence"/>
</dbReference>
<keyword evidence="5" id="KW-1185">Reference proteome</keyword>
<keyword evidence="2" id="KW-0472">Membrane</keyword>
<protein>
    <submittedName>
        <fullName evidence="4">TonB-dependent receptor</fullName>
    </submittedName>
</protein>
<accession>G6EJK9</accession>
<dbReference type="RefSeq" id="WP_007015438.1">
    <property type="nucleotide sequence ID" value="NZ_AGFM01000076.1"/>
</dbReference>
<dbReference type="GO" id="GO:0009279">
    <property type="term" value="C:cell outer membrane"/>
    <property type="evidence" value="ECO:0007669"/>
    <property type="project" value="UniProtKB-SubCell"/>
</dbReference>
<dbReference type="AlphaFoldDB" id="G6EJK9"/>
<evidence type="ECO:0000256" key="2">
    <source>
        <dbReference type="ARBA" id="ARBA00023136"/>
    </source>
</evidence>
<organism evidence="4 5">
    <name type="scientific">Novosphingobium pentaromativorans US6-1</name>
    <dbReference type="NCBI Taxonomy" id="1088721"/>
    <lineage>
        <taxon>Bacteria</taxon>
        <taxon>Pseudomonadati</taxon>
        <taxon>Pseudomonadota</taxon>
        <taxon>Alphaproteobacteria</taxon>
        <taxon>Sphingomonadales</taxon>
        <taxon>Sphingomonadaceae</taxon>
        <taxon>Novosphingobium</taxon>
    </lineage>
</organism>
<evidence type="ECO:0000256" key="3">
    <source>
        <dbReference type="ARBA" id="ARBA00023237"/>
    </source>
</evidence>
<evidence type="ECO:0000256" key="1">
    <source>
        <dbReference type="ARBA" id="ARBA00004442"/>
    </source>
</evidence>
<reference evidence="4 5" key="1">
    <citation type="journal article" date="2012" name="J. Bacteriol.">
        <title>Genome sequence of benzo(a)pyrene-degrading bacterium Novosphingobium pentaromativorans US6-1.</title>
        <authorList>
            <person name="Luo Y.R."/>
            <person name="Kang S.G."/>
            <person name="Kim S.J."/>
            <person name="Kim M.R."/>
            <person name="Li N."/>
            <person name="Lee J.H."/>
            <person name="Kwon K.K."/>
        </authorList>
    </citation>
    <scope>NUCLEOTIDE SEQUENCE [LARGE SCALE GENOMIC DNA]</scope>
    <source>
        <strain evidence="4 5">US6-1</strain>
    </source>
</reference>
<sequence length="101" mass="11003">MSLEHSLGGLETQVQLSWAADKDRVDPTRNEPRTQGYALVDAQIAYSWKTYRVTLAAENLLDKAYFAPLGGISLGDYGATGMLRPVPGRGRSINVGFGVKF</sequence>
<keyword evidence="3" id="KW-0998">Cell outer membrane</keyword>
<dbReference type="EMBL" id="AGFM01000076">
    <property type="protein sequence ID" value="EHJ58536.1"/>
    <property type="molecule type" value="Genomic_DNA"/>
</dbReference>
<evidence type="ECO:0000313" key="5">
    <source>
        <dbReference type="Proteomes" id="UP000004030"/>
    </source>
</evidence>
<dbReference type="SUPFAM" id="SSF56935">
    <property type="entry name" value="Porins"/>
    <property type="match status" value="1"/>
</dbReference>
<dbReference type="OrthoDB" id="174652at2"/>
<name>G6EJK9_9SPHN</name>
<dbReference type="eggNOG" id="COG4771">
    <property type="taxonomic scope" value="Bacteria"/>
</dbReference>
<gene>
    <name evidence="4" type="ORF">NSU_4530</name>
</gene>
<dbReference type="Gene3D" id="2.40.170.20">
    <property type="entry name" value="TonB-dependent receptor, beta-barrel domain"/>
    <property type="match status" value="1"/>
</dbReference>
<dbReference type="PATRIC" id="fig|1088721.3.peg.4453"/>
<proteinExistence type="predicted"/>